<accession>A0A6J4N626</accession>
<reference evidence="1" key="1">
    <citation type="submission" date="2020-02" db="EMBL/GenBank/DDBJ databases">
        <authorList>
            <person name="Meier V. D."/>
        </authorList>
    </citation>
    <scope>NUCLEOTIDE SEQUENCE</scope>
    <source>
        <strain evidence="1">AVDCRST_MAG94</strain>
    </source>
</reference>
<gene>
    <name evidence="1" type="ORF">AVDCRST_MAG94-4542</name>
</gene>
<dbReference type="EMBL" id="CADCTY010001563">
    <property type="protein sequence ID" value="CAA9375986.1"/>
    <property type="molecule type" value="Genomic_DNA"/>
</dbReference>
<protein>
    <submittedName>
        <fullName evidence="1">Uncharacterized protein</fullName>
    </submittedName>
</protein>
<sequence length="42" mass="4834">AFTRKSWLSLLRFPSRFKQHGAIAYIASAGHKPPNRRLSRPL</sequence>
<name>A0A6J4N626_9CYAN</name>
<organism evidence="1">
    <name type="scientific">uncultured Leptolyngbya sp</name>
    <dbReference type="NCBI Taxonomy" id="332963"/>
    <lineage>
        <taxon>Bacteria</taxon>
        <taxon>Bacillati</taxon>
        <taxon>Cyanobacteriota</taxon>
        <taxon>Cyanophyceae</taxon>
        <taxon>Leptolyngbyales</taxon>
        <taxon>Leptolyngbyaceae</taxon>
        <taxon>Leptolyngbya group</taxon>
        <taxon>Leptolyngbya</taxon>
        <taxon>environmental samples</taxon>
    </lineage>
</organism>
<feature type="non-terminal residue" evidence="1">
    <location>
        <position position="42"/>
    </location>
</feature>
<feature type="non-terminal residue" evidence="1">
    <location>
        <position position="1"/>
    </location>
</feature>
<dbReference type="AlphaFoldDB" id="A0A6J4N626"/>
<evidence type="ECO:0000313" key="1">
    <source>
        <dbReference type="EMBL" id="CAA9375986.1"/>
    </source>
</evidence>
<proteinExistence type="predicted"/>